<sequence>MMIRVLFKFAKLPSDAVVIDTTSNSGDYKDLSPFVLSAPPAKRFENLWQFSKVYKKHIMSIDGYPDASWYKWRDWGYSQDKAYRYPMGKGAIPEYSLWDDKRLSYIEARKKIYAPIYAENVFQTSAYEKLCQLYTECSDQATDLILLDYDAYDHLMLGMTLIDVINNPNKKMGHAFVLLMMLTDMLEVCLKR</sequence>
<dbReference type="EMBL" id="LAZR01000383">
    <property type="protein sequence ID" value="KKN71461.1"/>
    <property type="molecule type" value="Genomic_DNA"/>
</dbReference>
<reference evidence="1" key="1">
    <citation type="journal article" date="2015" name="Nature">
        <title>Complex archaea that bridge the gap between prokaryotes and eukaryotes.</title>
        <authorList>
            <person name="Spang A."/>
            <person name="Saw J.H."/>
            <person name="Jorgensen S.L."/>
            <person name="Zaremba-Niedzwiedzka K."/>
            <person name="Martijn J."/>
            <person name="Lind A.E."/>
            <person name="van Eijk R."/>
            <person name="Schleper C."/>
            <person name="Guy L."/>
            <person name="Ettema T.J."/>
        </authorList>
    </citation>
    <scope>NUCLEOTIDE SEQUENCE</scope>
</reference>
<proteinExistence type="predicted"/>
<name>A0A0F9VD21_9ZZZZ</name>
<comment type="caution">
    <text evidence="1">The sequence shown here is derived from an EMBL/GenBank/DDBJ whole genome shotgun (WGS) entry which is preliminary data.</text>
</comment>
<evidence type="ECO:0000313" key="1">
    <source>
        <dbReference type="EMBL" id="KKN71461.1"/>
    </source>
</evidence>
<gene>
    <name evidence="1" type="ORF">LCGC14_0420400</name>
</gene>
<accession>A0A0F9VD21</accession>
<dbReference type="AlphaFoldDB" id="A0A0F9VD21"/>
<organism evidence="1">
    <name type="scientific">marine sediment metagenome</name>
    <dbReference type="NCBI Taxonomy" id="412755"/>
    <lineage>
        <taxon>unclassified sequences</taxon>
        <taxon>metagenomes</taxon>
        <taxon>ecological metagenomes</taxon>
    </lineage>
</organism>
<protein>
    <submittedName>
        <fullName evidence="1">Uncharacterized protein</fullName>
    </submittedName>
</protein>